<proteinExistence type="predicted"/>
<keyword evidence="4" id="KW-1185">Reference proteome</keyword>
<evidence type="ECO:0000256" key="2">
    <source>
        <dbReference type="SAM" id="Phobius"/>
    </source>
</evidence>
<keyword evidence="2" id="KW-0472">Membrane</keyword>
<feature type="transmembrane region" description="Helical" evidence="2">
    <location>
        <begin position="21"/>
        <end position="38"/>
    </location>
</feature>
<evidence type="ECO:0000256" key="1">
    <source>
        <dbReference type="SAM" id="MobiDB-lite"/>
    </source>
</evidence>
<dbReference type="Proteomes" id="UP000245609">
    <property type="component" value="Unassembled WGS sequence"/>
</dbReference>
<reference evidence="3 4" key="1">
    <citation type="journal article" date="2018" name="MBio">
        <title>Comparative Genomics Reveals the Core Gene Toolbox for the Fungus-Insect Symbiosis.</title>
        <authorList>
            <person name="Wang Y."/>
            <person name="Stata M."/>
            <person name="Wang W."/>
            <person name="Stajich J.E."/>
            <person name="White M.M."/>
            <person name="Moncalvo J.M."/>
        </authorList>
    </citation>
    <scope>NUCLEOTIDE SEQUENCE [LARGE SCALE GENOMIC DNA]</scope>
    <source>
        <strain evidence="3 4">SC-DP-2</strain>
    </source>
</reference>
<dbReference type="EMBL" id="MBFS01001157">
    <property type="protein sequence ID" value="PVV01347.1"/>
    <property type="molecule type" value="Genomic_DNA"/>
</dbReference>
<feature type="region of interest" description="Disordered" evidence="1">
    <location>
        <begin position="79"/>
        <end position="110"/>
    </location>
</feature>
<feature type="compositionally biased region" description="Polar residues" evidence="1">
    <location>
        <begin position="79"/>
        <end position="92"/>
    </location>
</feature>
<sequence length="110" mass="11878">MLAALRAISKLGRNLRLDEKNLLVFAIIGFGLKFMGILDAKVTENLRFRIISNDSESQTAISGLGRRVGQLDAGQTENAEYQGTKPDQSPHPTATWLVLPSSSSKGSPHG</sequence>
<keyword evidence="2" id="KW-1133">Transmembrane helix</keyword>
<protein>
    <submittedName>
        <fullName evidence="3">Uncharacterized protein</fullName>
    </submittedName>
</protein>
<name>A0A2T9Z9Z0_9FUNG</name>
<gene>
    <name evidence="3" type="ORF">BB560_004234</name>
</gene>
<accession>A0A2T9Z9Z0</accession>
<feature type="compositionally biased region" description="Polar residues" evidence="1">
    <location>
        <begin position="100"/>
        <end position="110"/>
    </location>
</feature>
<dbReference type="AlphaFoldDB" id="A0A2T9Z9Z0"/>
<comment type="caution">
    <text evidence="3">The sequence shown here is derived from an EMBL/GenBank/DDBJ whole genome shotgun (WGS) entry which is preliminary data.</text>
</comment>
<keyword evidence="2" id="KW-0812">Transmembrane</keyword>
<organism evidence="3 4">
    <name type="scientific">Smittium megazygosporum</name>
    <dbReference type="NCBI Taxonomy" id="133381"/>
    <lineage>
        <taxon>Eukaryota</taxon>
        <taxon>Fungi</taxon>
        <taxon>Fungi incertae sedis</taxon>
        <taxon>Zoopagomycota</taxon>
        <taxon>Kickxellomycotina</taxon>
        <taxon>Harpellomycetes</taxon>
        <taxon>Harpellales</taxon>
        <taxon>Legeriomycetaceae</taxon>
        <taxon>Smittium</taxon>
    </lineage>
</organism>
<evidence type="ECO:0000313" key="4">
    <source>
        <dbReference type="Proteomes" id="UP000245609"/>
    </source>
</evidence>
<evidence type="ECO:0000313" key="3">
    <source>
        <dbReference type="EMBL" id="PVV01347.1"/>
    </source>
</evidence>
<feature type="non-terminal residue" evidence="3">
    <location>
        <position position="110"/>
    </location>
</feature>